<gene>
    <name evidence="1" type="ORF">HNR21_002575</name>
</gene>
<evidence type="ECO:0000313" key="2">
    <source>
        <dbReference type="Proteomes" id="UP000539313"/>
    </source>
</evidence>
<dbReference type="Proteomes" id="UP000539313">
    <property type="component" value="Unassembled WGS sequence"/>
</dbReference>
<dbReference type="AlphaFoldDB" id="A0A7W3MXE9"/>
<evidence type="ECO:0000313" key="1">
    <source>
        <dbReference type="EMBL" id="MBA9003693.1"/>
    </source>
</evidence>
<reference evidence="1 2" key="1">
    <citation type="submission" date="2020-08" db="EMBL/GenBank/DDBJ databases">
        <title>Sequencing the genomes of 1000 actinobacteria strains.</title>
        <authorList>
            <person name="Klenk H.-P."/>
        </authorList>
    </citation>
    <scope>NUCLEOTIDE SEQUENCE [LARGE SCALE GENOMIC DNA]</scope>
    <source>
        <strain evidence="1 2">DSM 45823</strain>
    </source>
</reference>
<protein>
    <submittedName>
        <fullName evidence="1">Uncharacterized protein</fullName>
    </submittedName>
</protein>
<proteinExistence type="predicted"/>
<accession>A0A7W3MXE9</accession>
<name>A0A7W3MXE9_9ACTN</name>
<sequence>MSPAAELRAAARTLRALAADATRGPWSTLPGAANVWHFLSSDSDAGGDAAPVLVVPGVGVRLGNAAWIARIHPGLAEPLADWLEAEAKKVEAGTYTDLGGPFHAACHGRFDEDCSCFDEVLAVARVINGTEEETSA</sequence>
<organism evidence="1 2">
    <name type="scientific">Thermomonospora cellulosilytica</name>
    <dbReference type="NCBI Taxonomy" id="1411118"/>
    <lineage>
        <taxon>Bacteria</taxon>
        <taxon>Bacillati</taxon>
        <taxon>Actinomycetota</taxon>
        <taxon>Actinomycetes</taxon>
        <taxon>Streptosporangiales</taxon>
        <taxon>Thermomonosporaceae</taxon>
        <taxon>Thermomonospora</taxon>
    </lineage>
</organism>
<keyword evidence="2" id="KW-1185">Reference proteome</keyword>
<dbReference type="EMBL" id="JACJII010000001">
    <property type="protein sequence ID" value="MBA9003693.1"/>
    <property type="molecule type" value="Genomic_DNA"/>
</dbReference>
<dbReference type="RefSeq" id="WP_182705376.1">
    <property type="nucleotide sequence ID" value="NZ_JACJII010000001.1"/>
</dbReference>
<comment type="caution">
    <text evidence="1">The sequence shown here is derived from an EMBL/GenBank/DDBJ whole genome shotgun (WGS) entry which is preliminary data.</text>
</comment>